<comment type="caution">
    <text evidence="2">The sequence shown here is derived from an EMBL/GenBank/DDBJ whole genome shotgun (WGS) entry which is preliminary data.</text>
</comment>
<name>A0A816Q3W2_9BILA</name>
<reference evidence="2" key="1">
    <citation type="submission" date="2021-02" db="EMBL/GenBank/DDBJ databases">
        <authorList>
            <person name="Nowell W R."/>
        </authorList>
    </citation>
    <scope>NUCLEOTIDE SEQUENCE</scope>
</reference>
<keyword evidence="1" id="KW-1133">Transmembrane helix</keyword>
<feature type="transmembrane region" description="Helical" evidence="1">
    <location>
        <begin position="54"/>
        <end position="74"/>
    </location>
</feature>
<dbReference type="Proteomes" id="UP000676336">
    <property type="component" value="Unassembled WGS sequence"/>
</dbReference>
<evidence type="ECO:0000313" key="4">
    <source>
        <dbReference type="Proteomes" id="UP000663824"/>
    </source>
</evidence>
<keyword evidence="1" id="KW-0812">Transmembrane</keyword>
<sequence>MNKEEFWCDVDNLKRMQQEHISKLDTNLLASSLDEEHVAWLKQKKTQKLFRRTMIMYACLIRTYLFVLWLNTYISSFIPVSATCYDDSTKYHSERVETLLKLCDEIRPNLMLATGGTRISLHDITPEATS</sequence>
<dbReference type="Proteomes" id="UP000663824">
    <property type="component" value="Unassembled WGS sequence"/>
</dbReference>
<organism evidence="2 4">
    <name type="scientific">Rotaria magnacalcarata</name>
    <dbReference type="NCBI Taxonomy" id="392030"/>
    <lineage>
        <taxon>Eukaryota</taxon>
        <taxon>Metazoa</taxon>
        <taxon>Spiralia</taxon>
        <taxon>Gnathifera</taxon>
        <taxon>Rotifera</taxon>
        <taxon>Eurotatoria</taxon>
        <taxon>Bdelloidea</taxon>
        <taxon>Philodinida</taxon>
        <taxon>Philodinidae</taxon>
        <taxon>Rotaria</taxon>
    </lineage>
</organism>
<evidence type="ECO:0000313" key="2">
    <source>
        <dbReference type="EMBL" id="CAF2055184.1"/>
    </source>
</evidence>
<proteinExistence type="predicted"/>
<dbReference type="EMBL" id="CAJNRE010006444">
    <property type="protein sequence ID" value="CAF2055184.1"/>
    <property type="molecule type" value="Genomic_DNA"/>
</dbReference>
<accession>A0A816Q3W2</accession>
<keyword evidence="1" id="KW-0472">Membrane</keyword>
<protein>
    <submittedName>
        <fullName evidence="2">Uncharacterized protein</fullName>
    </submittedName>
</protein>
<evidence type="ECO:0000313" key="3">
    <source>
        <dbReference type="EMBL" id="CAF5172886.1"/>
    </source>
</evidence>
<evidence type="ECO:0000256" key="1">
    <source>
        <dbReference type="SAM" id="Phobius"/>
    </source>
</evidence>
<dbReference type="AlphaFoldDB" id="A0A816Q3W2"/>
<gene>
    <name evidence="2" type="ORF">MBJ925_LOCUS13912</name>
    <name evidence="3" type="ORF">SMN809_LOCUS66382</name>
</gene>
<dbReference type="EMBL" id="CAJOBI010313222">
    <property type="protein sequence ID" value="CAF5172886.1"/>
    <property type="molecule type" value="Genomic_DNA"/>
</dbReference>